<dbReference type="InterPro" id="IPR050345">
    <property type="entry name" value="Aliph_Amidase/BUP"/>
</dbReference>
<comment type="caution">
    <text evidence="4">The sequence shown here is derived from an EMBL/GenBank/DDBJ whole genome shotgun (WGS) entry which is preliminary data.</text>
</comment>
<dbReference type="AlphaFoldDB" id="A0A3M8R4Q6"/>
<feature type="domain" description="CN hydrolase" evidence="3">
    <location>
        <begin position="3"/>
        <end position="256"/>
    </location>
</feature>
<gene>
    <name evidence="4" type="primary">aguB</name>
    <name evidence="4" type="ORF">EC580_06550</name>
</gene>
<dbReference type="SUPFAM" id="SSF56317">
    <property type="entry name" value="Carbon-nitrogen hydrolase"/>
    <property type="match status" value="1"/>
</dbReference>
<evidence type="ECO:0000256" key="2">
    <source>
        <dbReference type="ARBA" id="ARBA00034122"/>
    </source>
</evidence>
<dbReference type="CDD" id="cd07573">
    <property type="entry name" value="CPA"/>
    <property type="match status" value="1"/>
</dbReference>
<dbReference type="Gene3D" id="3.60.110.10">
    <property type="entry name" value="Carbon-nitrogen hydrolase"/>
    <property type="match status" value="1"/>
</dbReference>
<sequence>MMVKVAAVQMSVGPNEEENIAKALHWAGLAADAGAQIILLQELFSTPYFCKDQDPRFLALARSRDEHPALRAMQELARRRQVVLPVSFFERAGNAFFNSLVVFDADGRDLGLYRKAHIPDGPGYQEKFYFSPGDTGFQVFPTRYGRLGVAICWDQWFPEAARIMALRGAEILLYPTAIGSEPQAPEVDSRGHWTRVMQGHAAANLVPVIAANRIGREIGRDAEITFYGGSFITDPTGALLATAGRDEGWISADLDLHAIAAQRIEWGLFRDRRPDLYGALHSLDGGDRGDGTHW</sequence>
<keyword evidence="1 4" id="KW-0378">Hydrolase</keyword>
<evidence type="ECO:0000256" key="1">
    <source>
        <dbReference type="ARBA" id="ARBA00022801"/>
    </source>
</evidence>
<dbReference type="InterPro" id="IPR003010">
    <property type="entry name" value="C-N_Hydrolase"/>
</dbReference>
<dbReference type="EMBL" id="RIZI01000156">
    <property type="protein sequence ID" value="RNF63527.1"/>
    <property type="molecule type" value="Genomic_DNA"/>
</dbReference>
<dbReference type="InterPro" id="IPR017755">
    <property type="entry name" value="N-carbamoylputrescine_amidase"/>
</dbReference>
<evidence type="ECO:0000259" key="3">
    <source>
        <dbReference type="PROSITE" id="PS50263"/>
    </source>
</evidence>
<dbReference type="PROSITE" id="PS50263">
    <property type="entry name" value="CN_HYDROLASE"/>
    <property type="match status" value="1"/>
</dbReference>
<proteinExistence type="inferred from homology"/>
<evidence type="ECO:0000313" key="4">
    <source>
        <dbReference type="EMBL" id="RNF63527.1"/>
    </source>
</evidence>
<dbReference type="EC" id="3.5.1.53" evidence="4"/>
<dbReference type="InterPro" id="IPR036526">
    <property type="entry name" value="C-N_Hydrolase_sf"/>
</dbReference>
<dbReference type="GO" id="GO:0050126">
    <property type="term" value="F:N-carbamoylputrescine amidase activity"/>
    <property type="evidence" value="ECO:0007669"/>
    <property type="project" value="UniProtKB-EC"/>
</dbReference>
<dbReference type="PANTHER" id="PTHR43674:SF2">
    <property type="entry name" value="BETA-UREIDOPROPIONASE"/>
    <property type="match status" value="1"/>
</dbReference>
<dbReference type="OrthoDB" id="9803803at2"/>
<dbReference type="Pfam" id="PF00795">
    <property type="entry name" value="CN_hydrolase"/>
    <property type="match status" value="1"/>
</dbReference>
<dbReference type="NCBIfam" id="TIGR03381">
    <property type="entry name" value="agmatine_aguB"/>
    <property type="match status" value="1"/>
</dbReference>
<dbReference type="PANTHER" id="PTHR43674">
    <property type="entry name" value="NITRILASE C965.09-RELATED"/>
    <property type="match status" value="1"/>
</dbReference>
<dbReference type="RefSeq" id="WP_123103363.1">
    <property type="nucleotide sequence ID" value="NZ_CP127527.1"/>
</dbReference>
<reference evidence="4" key="1">
    <citation type="submission" date="2018-10" db="EMBL/GenBank/DDBJ databases">
        <title>Acidithiobacillus sulfuriphilus sp. nov.: an extremely acidophilic sulfur-oxidizing chemolithotroph isolated from a neutral pH environment.</title>
        <authorList>
            <person name="Falagan C."/>
            <person name="Moya-Beltran A."/>
            <person name="Quatrini R."/>
            <person name="Johnson D.B."/>
        </authorList>
    </citation>
    <scope>NUCLEOTIDE SEQUENCE [LARGE SCALE GENOMIC DNA]</scope>
    <source>
        <strain evidence="4">CJ-2</strain>
    </source>
</reference>
<accession>A0A3M8R4Q6</accession>
<dbReference type="GO" id="GO:0033388">
    <property type="term" value="P:putrescine biosynthetic process from arginine"/>
    <property type="evidence" value="ECO:0007669"/>
    <property type="project" value="TreeGrafter"/>
</dbReference>
<comment type="similarity">
    <text evidence="2">Belongs to the carbon-nitrogen hydrolase superfamily.</text>
</comment>
<protein>
    <submittedName>
        <fullName evidence="4">N-carbamoylputrescine amidase</fullName>
        <ecNumber evidence="4">3.5.1.53</ecNumber>
    </submittedName>
</protein>
<organism evidence="4">
    <name type="scientific">Acidithiobacillus sulfuriphilus</name>
    <dbReference type="NCBI Taxonomy" id="1867749"/>
    <lineage>
        <taxon>Bacteria</taxon>
        <taxon>Pseudomonadati</taxon>
        <taxon>Pseudomonadota</taxon>
        <taxon>Acidithiobacillia</taxon>
        <taxon>Acidithiobacillales</taxon>
        <taxon>Acidithiobacillaceae</taxon>
        <taxon>Acidithiobacillus</taxon>
    </lineage>
</organism>
<name>A0A3M8R4Q6_9PROT</name>